<keyword evidence="2" id="KW-0472">Membrane</keyword>
<gene>
    <name evidence="3" type="ORF">NW768_002512</name>
</gene>
<accession>A0ABQ8RNS9</accession>
<sequence length="264" mass="28215">MSDFRSPSGDPGFSTLEVDHRGPHSTLEVKPGEGIEPSNSVPITQKHFEEPSHPVVKNPWWKRYWLAILVVSILVTGGIIGGAVGGTLSSKKEPDETGNSEEAATTSSEPPSTTSSGSSTTSTATTTTTTSTSISYPTVKPTATPDADDEPEDPIWVGTSEEKGQKFHIAFALDGTKNASCNYGVIPIPEPENPCSHSVLLYDGFQYSWEGCGGGTWMTWKNPASDDPGYHKLHEGNSELKPTIFDCGKVLIRASWLCGNDTLG</sequence>
<dbReference type="EMBL" id="JAOQBH010000003">
    <property type="protein sequence ID" value="KAJ4138660.1"/>
    <property type="molecule type" value="Genomic_DNA"/>
</dbReference>
<feature type="transmembrane region" description="Helical" evidence="2">
    <location>
        <begin position="64"/>
        <end position="84"/>
    </location>
</feature>
<name>A0ABQ8RNS9_FUSEQ</name>
<keyword evidence="2" id="KW-0812">Transmembrane</keyword>
<evidence type="ECO:0000313" key="4">
    <source>
        <dbReference type="Proteomes" id="UP001152024"/>
    </source>
</evidence>
<keyword evidence="4" id="KW-1185">Reference proteome</keyword>
<proteinExistence type="predicted"/>
<protein>
    <submittedName>
        <fullName evidence="3">Uncharacterized protein</fullName>
    </submittedName>
</protein>
<feature type="region of interest" description="Disordered" evidence="1">
    <location>
        <begin position="1"/>
        <end position="45"/>
    </location>
</feature>
<reference evidence="3" key="1">
    <citation type="submission" date="2022-09" db="EMBL/GenBank/DDBJ databases">
        <title>Fusarium specimens isolated from Avocado Roots.</title>
        <authorList>
            <person name="Stajich J."/>
            <person name="Roper C."/>
            <person name="Heimlech-Rivalta G."/>
        </authorList>
    </citation>
    <scope>NUCLEOTIDE SEQUENCE</scope>
    <source>
        <strain evidence="3">CF00095</strain>
    </source>
</reference>
<dbReference type="Proteomes" id="UP001152024">
    <property type="component" value="Unassembled WGS sequence"/>
</dbReference>
<organism evidence="3 4">
    <name type="scientific">Fusarium equiseti</name>
    <name type="common">Fusarium scirpi</name>
    <dbReference type="NCBI Taxonomy" id="61235"/>
    <lineage>
        <taxon>Eukaryota</taxon>
        <taxon>Fungi</taxon>
        <taxon>Dikarya</taxon>
        <taxon>Ascomycota</taxon>
        <taxon>Pezizomycotina</taxon>
        <taxon>Sordariomycetes</taxon>
        <taxon>Hypocreomycetidae</taxon>
        <taxon>Hypocreales</taxon>
        <taxon>Nectriaceae</taxon>
        <taxon>Fusarium</taxon>
        <taxon>Fusarium incarnatum-equiseti species complex</taxon>
    </lineage>
</organism>
<keyword evidence="2" id="KW-1133">Transmembrane helix</keyword>
<evidence type="ECO:0000256" key="2">
    <source>
        <dbReference type="SAM" id="Phobius"/>
    </source>
</evidence>
<evidence type="ECO:0000313" key="3">
    <source>
        <dbReference type="EMBL" id="KAJ4138660.1"/>
    </source>
</evidence>
<feature type="region of interest" description="Disordered" evidence="1">
    <location>
        <begin position="84"/>
        <end position="160"/>
    </location>
</feature>
<comment type="caution">
    <text evidence="3">The sequence shown here is derived from an EMBL/GenBank/DDBJ whole genome shotgun (WGS) entry which is preliminary data.</text>
</comment>
<feature type="compositionally biased region" description="Low complexity" evidence="1">
    <location>
        <begin position="100"/>
        <end position="145"/>
    </location>
</feature>
<evidence type="ECO:0000256" key="1">
    <source>
        <dbReference type="SAM" id="MobiDB-lite"/>
    </source>
</evidence>